<reference evidence="5" key="1">
    <citation type="submission" date="2017-02" db="EMBL/GenBank/DDBJ databases">
        <authorList>
            <person name="Daims H."/>
        </authorList>
    </citation>
    <scope>NUCLEOTIDE SEQUENCE [LARGE SCALE GENOMIC DNA]</scope>
</reference>
<evidence type="ECO:0000256" key="1">
    <source>
        <dbReference type="SAM" id="MobiDB-lite"/>
    </source>
</evidence>
<dbReference type="Pfam" id="PF22150">
    <property type="entry name" value="Tt1218-like"/>
    <property type="match status" value="1"/>
</dbReference>
<dbReference type="NCBIfam" id="TIGR02532">
    <property type="entry name" value="IV_pilin_GFxxxE"/>
    <property type="match status" value="1"/>
</dbReference>
<dbReference type="EMBL" id="FUKJ01000078">
    <property type="protein sequence ID" value="SJM90508.1"/>
    <property type="molecule type" value="Genomic_DNA"/>
</dbReference>
<proteinExistence type="predicted"/>
<evidence type="ECO:0000256" key="2">
    <source>
        <dbReference type="SAM" id="Phobius"/>
    </source>
</evidence>
<dbReference type="SUPFAM" id="SSF54523">
    <property type="entry name" value="Pili subunits"/>
    <property type="match status" value="1"/>
</dbReference>
<keyword evidence="2" id="KW-0812">Transmembrane</keyword>
<keyword evidence="5" id="KW-1185">Reference proteome</keyword>
<name>A0A1R4H2Q3_9GAMM</name>
<feature type="region of interest" description="Disordered" evidence="1">
    <location>
        <begin position="134"/>
        <end position="174"/>
    </location>
</feature>
<dbReference type="Pfam" id="PF07963">
    <property type="entry name" value="N_methyl"/>
    <property type="match status" value="1"/>
</dbReference>
<accession>A0A1R4H2Q3</accession>
<dbReference type="NCBIfam" id="TIGR02523">
    <property type="entry name" value="type_IV_pilV"/>
    <property type="match status" value="1"/>
</dbReference>
<dbReference type="Proteomes" id="UP000195442">
    <property type="component" value="Unassembled WGS sequence"/>
</dbReference>
<dbReference type="InterPro" id="IPR054402">
    <property type="entry name" value="Tt1218-like_dom"/>
</dbReference>
<evidence type="ECO:0000313" key="4">
    <source>
        <dbReference type="EMBL" id="SJM90508.1"/>
    </source>
</evidence>
<keyword evidence="2" id="KW-0472">Membrane</keyword>
<dbReference type="InterPro" id="IPR045584">
    <property type="entry name" value="Pilin-like"/>
</dbReference>
<sequence>MNNNTGFTLIEVLIAMMILAVGLLGLAALQATSLRNNQSAFYYSQATQLAYDIADRMRANVASAATYTVAGNANPHDNCLAIEGCTPAEMAEHDLYEWYKAIQSTFPESVDTVSKIEVNTVGGIDTYTVTISWNDNRDDDVDGHPGILQGDEKGDSDGDGDSDNDPYFQMDFRI</sequence>
<dbReference type="AlphaFoldDB" id="A0A1R4H2Q3"/>
<protein>
    <submittedName>
        <fullName evidence="4">Type IV pilus modification protein PilV</fullName>
    </submittedName>
</protein>
<evidence type="ECO:0000259" key="3">
    <source>
        <dbReference type="Pfam" id="PF22150"/>
    </source>
</evidence>
<evidence type="ECO:0000313" key="5">
    <source>
        <dbReference type="Proteomes" id="UP000195442"/>
    </source>
</evidence>
<keyword evidence="2" id="KW-1133">Transmembrane helix</keyword>
<dbReference type="InterPro" id="IPR013362">
    <property type="entry name" value="Pilus_4_PilV"/>
</dbReference>
<dbReference type="OrthoDB" id="8547299at2"/>
<feature type="domain" description="Type IV pilin Tt1218-like" evidence="3">
    <location>
        <begin position="28"/>
        <end position="95"/>
    </location>
</feature>
<dbReference type="InterPro" id="IPR012902">
    <property type="entry name" value="N_methyl_site"/>
</dbReference>
<feature type="transmembrane region" description="Helical" evidence="2">
    <location>
        <begin position="6"/>
        <end position="29"/>
    </location>
</feature>
<gene>
    <name evidence="4" type="ORF">CRENPOLYSF2_1690010</name>
</gene>
<dbReference type="RefSeq" id="WP_087146131.1">
    <property type="nucleotide sequence ID" value="NZ_FUKJ01000078.1"/>
</dbReference>
<organism evidence="4 5">
    <name type="scientific">Crenothrix polyspora</name>
    <dbReference type="NCBI Taxonomy" id="360316"/>
    <lineage>
        <taxon>Bacteria</taxon>
        <taxon>Pseudomonadati</taxon>
        <taxon>Pseudomonadota</taxon>
        <taxon>Gammaproteobacteria</taxon>
        <taxon>Methylococcales</taxon>
        <taxon>Crenotrichaceae</taxon>
        <taxon>Crenothrix</taxon>
    </lineage>
</organism>